<dbReference type="RefSeq" id="WP_304378762.1">
    <property type="nucleotide sequence ID" value="NZ_JAUOZU010000022.1"/>
</dbReference>
<sequence>MTAIANRPDEEHPAASVVERYHQCWIARDVEGILALFHPEIEYFDFHNNRQIPRDDLRDYIQNALPDTETGQFAYTDRIRVDGDTAFVQYLARLPLKRGQYATLRVCEAITIADGLVRRVNEYASRIQTEDEHLGEPRLGLSGRSLELMMLELSQYFEKDRPFLDPDLDLTTVARVLGYTRNQVSYLLNRQIGQSFYQFLNHARLDEFCQRLRAGPEQPMNEHVFASGFNSVSVFYRAFRDRFGTTPKAWLAGTRDRDS</sequence>
<dbReference type="InterPro" id="IPR009057">
    <property type="entry name" value="Homeodomain-like_sf"/>
</dbReference>
<keyword evidence="6" id="KW-1185">Reference proteome</keyword>
<keyword evidence="3" id="KW-0804">Transcription</keyword>
<evidence type="ECO:0000259" key="4">
    <source>
        <dbReference type="PROSITE" id="PS01124"/>
    </source>
</evidence>
<accession>A0ABT8YU23</accession>
<dbReference type="InterPro" id="IPR037401">
    <property type="entry name" value="SnoaL-like"/>
</dbReference>
<dbReference type="SUPFAM" id="SSF54427">
    <property type="entry name" value="NTF2-like"/>
    <property type="match status" value="1"/>
</dbReference>
<comment type="caution">
    <text evidence="5">The sequence shown here is derived from an EMBL/GenBank/DDBJ whole genome shotgun (WGS) entry which is preliminary data.</text>
</comment>
<dbReference type="InterPro" id="IPR018060">
    <property type="entry name" value="HTH_AraC"/>
</dbReference>
<dbReference type="Pfam" id="PF12680">
    <property type="entry name" value="SnoaL_2"/>
    <property type="match status" value="1"/>
</dbReference>
<feature type="domain" description="HTH araC/xylS-type" evidence="4">
    <location>
        <begin position="147"/>
        <end position="253"/>
    </location>
</feature>
<dbReference type="Gene3D" id="1.10.10.60">
    <property type="entry name" value="Homeodomain-like"/>
    <property type="match status" value="1"/>
</dbReference>
<dbReference type="SUPFAM" id="SSF46689">
    <property type="entry name" value="Homeodomain-like"/>
    <property type="match status" value="1"/>
</dbReference>
<dbReference type="SMART" id="SM00342">
    <property type="entry name" value="HTH_ARAC"/>
    <property type="match status" value="1"/>
</dbReference>
<dbReference type="PANTHER" id="PTHR43280">
    <property type="entry name" value="ARAC-FAMILY TRANSCRIPTIONAL REGULATOR"/>
    <property type="match status" value="1"/>
</dbReference>
<proteinExistence type="predicted"/>
<dbReference type="EMBL" id="JAUOZU010000022">
    <property type="protein sequence ID" value="MDO6966833.1"/>
    <property type="molecule type" value="Genomic_DNA"/>
</dbReference>
<gene>
    <name evidence="5" type="ORF">Q4481_23005</name>
</gene>
<dbReference type="Gene3D" id="3.10.450.50">
    <property type="match status" value="1"/>
</dbReference>
<dbReference type="PANTHER" id="PTHR43280:SF27">
    <property type="entry name" value="TRANSCRIPTIONAL REGULATOR MTLR"/>
    <property type="match status" value="1"/>
</dbReference>
<name>A0ABT8YU23_9HYPH</name>
<dbReference type="Proteomes" id="UP001174932">
    <property type="component" value="Unassembled WGS sequence"/>
</dbReference>
<keyword evidence="1" id="KW-0805">Transcription regulation</keyword>
<evidence type="ECO:0000256" key="1">
    <source>
        <dbReference type="ARBA" id="ARBA00023015"/>
    </source>
</evidence>
<keyword evidence="2" id="KW-0238">DNA-binding</keyword>
<reference evidence="5" key="1">
    <citation type="journal article" date="2015" name="Int. J. Syst. Evol. Microbiol.">
        <title>Rhizobium alvei sp. nov., isolated from a freshwater river.</title>
        <authorList>
            <person name="Sheu S.Y."/>
            <person name="Huang H.W."/>
            <person name="Young C.C."/>
            <person name="Chen W.M."/>
        </authorList>
    </citation>
    <scope>NUCLEOTIDE SEQUENCE</scope>
    <source>
        <strain evidence="5">TNR-22</strain>
    </source>
</reference>
<evidence type="ECO:0000313" key="5">
    <source>
        <dbReference type="EMBL" id="MDO6966833.1"/>
    </source>
</evidence>
<dbReference type="PROSITE" id="PS01124">
    <property type="entry name" value="HTH_ARAC_FAMILY_2"/>
    <property type="match status" value="1"/>
</dbReference>
<dbReference type="InterPro" id="IPR032710">
    <property type="entry name" value="NTF2-like_dom_sf"/>
</dbReference>
<evidence type="ECO:0000256" key="3">
    <source>
        <dbReference type="ARBA" id="ARBA00023163"/>
    </source>
</evidence>
<protein>
    <submittedName>
        <fullName evidence="5">Nuclear transport factor 2 family protein</fullName>
    </submittedName>
</protein>
<reference evidence="5" key="2">
    <citation type="submission" date="2023-07" db="EMBL/GenBank/DDBJ databases">
        <authorList>
            <person name="Shen H."/>
        </authorList>
    </citation>
    <scope>NUCLEOTIDE SEQUENCE</scope>
    <source>
        <strain evidence="5">TNR-22</strain>
    </source>
</reference>
<organism evidence="5 6">
    <name type="scientific">Rhizobium alvei</name>
    <dbReference type="NCBI Taxonomy" id="1132659"/>
    <lineage>
        <taxon>Bacteria</taxon>
        <taxon>Pseudomonadati</taxon>
        <taxon>Pseudomonadota</taxon>
        <taxon>Alphaproteobacteria</taxon>
        <taxon>Hyphomicrobiales</taxon>
        <taxon>Rhizobiaceae</taxon>
        <taxon>Rhizobium/Agrobacterium group</taxon>
        <taxon>Rhizobium</taxon>
    </lineage>
</organism>
<evidence type="ECO:0000313" key="6">
    <source>
        <dbReference type="Proteomes" id="UP001174932"/>
    </source>
</evidence>
<evidence type="ECO:0000256" key="2">
    <source>
        <dbReference type="ARBA" id="ARBA00023125"/>
    </source>
</evidence>
<dbReference type="Pfam" id="PF12833">
    <property type="entry name" value="HTH_18"/>
    <property type="match status" value="1"/>
</dbReference>